<keyword evidence="1" id="KW-0732">Signal</keyword>
<reference evidence="3" key="1">
    <citation type="submission" date="2019-01" db="EMBL/GenBank/DDBJ databases">
        <title>Gri0909 isolated from a small marine red alga.</title>
        <authorList>
            <person name="Kim J."/>
            <person name="Jeong S.E."/>
            <person name="Jeon C.O."/>
        </authorList>
    </citation>
    <scope>NUCLEOTIDE SEQUENCE [LARGE SCALE GENOMIC DNA]</scope>
    <source>
        <strain evidence="3">Gri0909</strain>
    </source>
</reference>
<comment type="caution">
    <text evidence="2">The sequence shown here is derived from an EMBL/GenBank/DDBJ whole genome shotgun (WGS) entry which is preliminary data.</text>
</comment>
<evidence type="ECO:0008006" key="4">
    <source>
        <dbReference type="Google" id="ProtNLM"/>
    </source>
</evidence>
<keyword evidence="3" id="KW-1185">Reference proteome</keyword>
<evidence type="ECO:0000313" key="2">
    <source>
        <dbReference type="EMBL" id="RVU39513.1"/>
    </source>
</evidence>
<protein>
    <recommendedName>
        <fullName evidence="4">Secreted protein</fullName>
    </recommendedName>
</protein>
<feature type="chain" id="PRO_5018759000" description="Secreted protein" evidence="1">
    <location>
        <begin position="19"/>
        <end position="81"/>
    </location>
</feature>
<sequence>MRKFTTALGLAAVLAAGAASVVTMTPFTPAADQDVHMIGCSDTDTPKGALSFAESGGVESGYLQKRHCPRTKGQKGSIASV</sequence>
<proteinExistence type="predicted"/>
<dbReference type="Proteomes" id="UP000287447">
    <property type="component" value="Unassembled WGS sequence"/>
</dbReference>
<evidence type="ECO:0000256" key="1">
    <source>
        <dbReference type="SAM" id="SignalP"/>
    </source>
</evidence>
<name>A0A3S2W832_9PROT</name>
<accession>A0A3S2W832</accession>
<gene>
    <name evidence="2" type="ORF">EOI86_09870</name>
</gene>
<feature type="signal peptide" evidence="1">
    <location>
        <begin position="1"/>
        <end position="18"/>
    </location>
</feature>
<dbReference type="EMBL" id="SADE01000001">
    <property type="protein sequence ID" value="RVU39513.1"/>
    <property type="molecule type" value="Genomic_DNA"/>
</dbReference>
<evidence type="ECO:0000313" key="3">
    <source>
        <dbReference type="Proteomes" id="UP000287447"/>
    </source>
</evidence>
<dbReference type="AlphaFoldDB" id="A0A3S2W832"/>
<organism evidence="2 3">
    <name type="scientific">Hwanghaeella grinnelliae</name>
    <dbReference type="NCBI Taxonomy" id="2500179"/>
    <lineage>
        <taxon>Bacteria</taxon>
        <taxon>Pseudomonadati</taxon>
        <taxon>Pseudomonadota</taxon>
        <taxon>Alphaproteobacteria</taxon>
        <taxon>Rhodospirillales</taxon>
        <taxon>Rhodospirillaceae</taxon>
        <taxon>Hwanghaeella</taxon>
    </lineage>
</organism>
<dbReference type="RefSeq" id="WP_127764884.1">
    <property type="nucleotide sequence ID" value="NZ_SADE01000001.1"/>
</dbReference>